<evidence type="ECO:0000313" key="3">
    <source>
        <dbReference type="EMBL" id="MBJ6370679.1"/>
    </source>
</evidence>
<dbReference type="EMBL" id="JAELVR010000002">
    <property type="protein sequence ID" value="MBJ6370679.1"/>
    <property type="molecule type" value="Genomic_DNA"/>
</dbReference>
<evidence type="ECO:0000256" key="2">
    <source>
        <dbReference type="SAM" id="Phobius"/>
    </source>
</evidence>
<dbReference type="AlphaFoldDB" id="A0A8J7J8E2"/>
<dbReference type="Proteomes" id="UP000619079">
    <property type="component" value="Unassembled WGS sequence"/>
</dbReference>
<dbReference type="PANTHER" id="PTHR47485:SF1">
    <property type="entry name" value="THYLAKOID LUMENAL 17.4 KDA PROTEIN, CHLOROPLASTIC"/>
    <property type="match status" value="1"/>
</dbReference>
<organism evidence="3 4">
    <name type="scientific">Sedimentitalea arenosa</name>
    <dbReference type="NCBI Taxonomy" id="2798803"/>
    <lineage>
        <taxon>Bacteria</taxon>
        <taxon>Pseudomonadati</taxon>
        <taxon>Pseudomonadota</taxon>
        <taxon>Alphaproteobacteria</taxon>
        <taxon>Rhodobacterales</taxon>
        <taxon>Paracoccaceae</taxon>
        <taxon>Sedimentitalea</taxon>
    </lineage>
</organism>
<dbReference type="Pfam" id="PF00805">
    <property type="entry name" value="Pentapeptide"/>
    <property type="match status" value="2"/>
</dbReference>
<keyword evidence="4" id="KW-1185">Reference proteome</keyword>
<sequence>MGVILGPSEDDTGAHVLKRNRSDLMDWLGLRSPGELRRVSWLGPLVSILFGVAVTVLLVVVVVEFFAASMSDDPDATALRNAGLVLAAVLGVPFLIWRTLVAQKQADVAEQALFNDKLKAAADDLHARREIRRKKKLGDAEELGFIEDDIVRRVTAIDRLEALAQERPDEAPRIARLLCVYLRHLSAGIYPGHEEHPRADMRAAARSIGQMQLIDGVDPEAVKIDLKGANLVGCDLSHLSFRGADLNAARADTATLDQTDLSGAILFKTGLRGAFMIGTRLTGATYFDTAKLKGAALREFHDDMPPISEAQASEAFFDQTVTVPKSLRPKQSLLEGRSFVTEWRAFQKRIGFDPENQKTW</sequence>
<dbReference type="PANTHER" id="PTHR47485">
    <property type="entry name" value="THYLAKOID LUMENAL 17.4 KDA PROTEIN, CHLOROPLASTIC"/>
    <property type="match status" value="1"/>
</dbReference>
<keyword evidence="2" id="KW-0812">Transmembrane</keyword>
<dbReference type="RefSeq" id="WP_199023453.1">
    <property type="nucleotide sequence ID" value="NZ_JAELVR010000002.1"/>
</dbReference>
<evidence type="ECO:0000313" key="4">
    <source>
        <dbReference type="Proteomes" id="UP000619079"/>
    </source>
</evidence>
<dbReference type="Gene3D" id="2.160.20.80">
    <property type="entry name" value="E3 ubiquitin-protein ligase SopA"/>
    <property type="match status" value="1"/>
</dbReference>
<keyword evidence="1" id="KW-0677">Repeat</keyword>
<keyword evidence="2" id="KW-1133">Transmembrane helix</keyword>
<name>A0A8J7J8E2_9RHOB</name>
<proteinExistence type="predicted"/>
<accession>A0A8J7J8E2</accession>
<feature type="transmembrane region" description="Helical" evidence="2">
    <location>
        <begin position="41"/>
        <end position="66"/>
    </location>
</feature>
<comment type="caution">
    <text evidence="3">The sequence shown here is derived from an EMBL/GenBank/DDBJ whole genome shotgun (WGS) entry which is preliminary data.</text>
</comment>
<gene>
    <name evidence="3" type="ORF">JF290_03995</name>
</gene>
<feature type="transmembrane region" description="Helical" evidence="2">
    <location>
        <begin position="78"/>
        <end position="97"/>
    </location>
</feature>
<dbReference type="SUPFAM" id="SSF141571">
    <property type="entry name" value="Pentapeptide repeat-like"/>
    <property type="match status" value="1"/>
</dbReference>
<protein>
    <submittedName>
        <fullName evidence="3">Pentapeptide repeat-containing protein</fullName>
    </submittedName>
</protein>
<dbReference type="InterPro" id="IPR001646">
    <property type="entry name" value="5peptide_repeat"/>
</dbReference>
<reference evidence="3" key="1">
    <citation type="submission" date="2020-12" db="EMBL/GenBank/DDBJ databases">
        <title>Sedimentitalea sp. nov., isolated from sand in Incheon.</title>
        <authorList>
            <person name="Kim W."/>
        </authorList>
    </citation>
    <scope>NUCLEOTIDE SEQUENCE</scope>
    <source>
        <strain evidence="3">CAU 1593</strain>
    </source>
</reference>
<evidence type="ECO:0000256" key="1">
    <source>
        <dbReference type="ARBA" id="ARBA00022737"/>
    </source>
</evidence>
<keyword evidence="2" id="KW-0472">Membrane</keyword>